<dbReference type="InterPro" id="IPR012312">
    <property type="entry name" value="Hemerythrin-like"/>
</dbReference>
<proteinExistence type="predicted"/>
<feature type="compositionally biased region" description="Gly residues" evidence="1">
    <location>
        <begin position="148"/>
        <end position="168"/>
    </location>
</feature>
<evidence type="ECO:0000256" key="1">
    <source>
        <dbReference type="SAM" id="MobiDB-lite"/>
    </source>
</evidence>
<dbReference type="PANTHER" id="PTHR35585">
    <property type="entry name" value="HHE DOMAIN PROTEIN (AFU_ORTHOLOGUE AFUA_4G00730)"/>
    <property type="match status" value="1"/>
</dbReference>
<feature type="region of interest" description="Disordered" evidence="1">
    <location>
        <begin position="144"/>
        <end position="210"/>
    </location>
</feature>
<evidence type="ECO:0000313" key="3">
    <source>
        <dbReference type="EMBL" id="MDT9680685.1"/>
    </source>
</evidence>
<keyword evidence="4" id="KW-1185">Reference proteome</keyword>
<protein>
    <submittedName>
        <fullName evidence="3">Hemerythrin domain-containing protein</fullName>
    </submittedName>
</protein>
<dbReference type="Pfam" id="PF01814">
    <property type="entry name" value="Hemerythrin"/>
    <property type="match status" value="1"/>
</dbReference>
<sequence>MADDVIAMIRNDHRELDRLFEMMRKDKGSRPLALPLAVAMLEAHSRAEEEYVYPVLTEKVGEGEEVQHATEEHHEAEDLGRRLLELDWESTEFEEGLEKWIGAVRHHVEEEEQELLTALGEALDAEQLHRLGLEFAGQRSEELAGKAVRGGGGDGDGGGGASGGGRSEGGPTRDELYAKARKLGIEGRSTMNKDELERQVREAEAGAAGA</sequence>
<feature type="domain" description="Hemerythrin-like" evidence="2">
    <location>
        <begin position="5"/>
        <end position="118"/>
    </location>
</feature>
<evidence type="ECO:0000313" key="4">
    <source>
        <dbReference type="Proteomes" id="UP001250181"/>
    </source>
</evidence>
<dbReference type="EMBL" id="JAWCTQ010000001">
    <property type="protein sequence ID" value="MDT9680685.1"/>
    <property type="molecule type" value="Genomic_DNA"/>
</dbReference>
<gene>
    <name evidence="3" type="ORF">RND61_01070</name>
</gene>
<name>A0ABU3QD32_9ACTN</name>
<organism evidence="3 4">
    <name type="scientific">Streptomyces tamarix</name>
    <dbReference type="NCBI Taxonomy" id="3078565"/>
    <lineage>
        <taxon>Bacteria</taxon>
        <taxon>Bacillati</taxon>
        <taxon>Actinomycetota</taxon>
        <taxon>Actinomycetes</taxon>
        <taxon>Kitasatosporales</taxon>
        <taxon>Streptomycetaceae</taxon>
        <taxon>Streptomyces</taxon>
    </lineage>
</organism>
<dbReference type="Gene3D" id="1.20.120.520">
    <property type="entry name" value="nmb1532 protein domain like"/>
    <property type="match status" value="1"/>
</dbReference>
<evidence type="ECO:0000259" key="2">
    <source>
        <dbReference type="Pfam" id="PF01814"/>
    </source>
</evidence>
<comment type="caution">
    <text evidence="3">The sequence shown here is derived from an EMBL/GenBank/DDBJ whole genome shotgun (WGS) entry which is preliminary data.</text>
</comment>
<feature type="compositionally biased region" description="Basic and acidic residues" evidence="1">
    <location>
        <begin position="191"/>
        <end position="204"/>
    </location>
</feature>
<dbReference type="RefSeq" id="WP_315875676.1">
    <property type="nucleotide sequence ID" value="NZ_JAWCTQ010000001.1"/>
</dbReference>
<dbReference type="Proteomes" id="UP001250181">
    <property type="component" value="Unassembled WGS sequence"/>
</dbReference>
<accession>A0ABU3QD32</accession>
<reference evidence="3 4" key="1">
    <citation type="submission" date="2023-09" db="EMBL/GenBank/DDBJ databases">
        <title>Streptomyces sp. nov.: A antagonism against Alternaria gaisen Producing Streptochlin, Isolated from Tamarix root soil.</title>
        <authorList>
            <person name="Chen Y."/>
        </authorList>
    </citation>
    <scope>NUCLEOTIDE SEQUENCE [LARGE SCALE GENOMIC DNA]</scope>
    <source>
        <strain evidence="3 4">TRM76323</strain>
    </source>
</reference>
<dbReference type="PANTHER" id="PTHR35585:SF1">
    <property type="entry name" value="HHE DOMAIN PROTEIN (AFU_ORTHOLOGUE AFUA_4G00730)"/>
    <property type="match status" value="1"/>
</dbReference>